<organism evidence="3 4">
    <name type="scientific">Pararcticibacter amylolyticus</name>
    <dbReference type="NCBI Taxonomy" id="2173175"/>
    <lineage>
        <taxon>Bacteria</taxon>
        <taxon>Pseudomonadati</taxon>
        <taxon>Bacteroidota</taxon>
        <taxon>Sphingobacteriia</taxon>
        <taxon>Sphingobacteriales</taxon>
        <taxon>Sphingobacteriaceae</taxon>
        <taxon>Pararcticibacter</taxon>
    </lineage>
</organism>
<feature type="chain" id="PRO_5015557241" description="Thioredoxin domain-containing protein" evidence="1">
    <location>
        <begin position="20"/>
        <end position="501"/>
    </location>
</feature>
<dbReference type="Pfam" id="PF00578">
    <property type="entry name" value="AhpC-TSA"/>
    <property type="match status" value="1"/>
</dbReference>
<proteinExistence type="predicted"/>
<dbReference type="PANTHER" id="PTHR42852:SF13">
    <property type="entry name" value="PROTEIN DIPZ"/>
    <property type="match status" value="1"/>
</dbReference>
<dbReference type="InterPro" id="IPR013766">
    <property type="entry name" value="Thioredoxin_domain"/>
</dbReference>
<dbReference type="InterPro" id="IPR050553">
    <property type="entry name" value="Thioredoxin_ResA/DsbE_sf"/>
</dbReference>
<dbReference type="InterPro" id="IPR036249">
    <property type="entry name" value="Thioredoxin-like_sf"/>
</dbReference>
<dbReference type="OrthoDB" id="9815205at2"/>
<dbReference type="InterPro" id="IPR000866">
    <property type="entry name" value="AhpC/TSA"/>
</dbReference>
<evidence type="ECO:0000256" key="1">
    <source>
        <dbReference type="SAM" id="SignalP"/>
    </source>
</evidence>
<dbReference type="GO" id="GO:0016209">
    <property type="term" value="F:antioxidant activity"/>
    <property type="evidence" value="ECO:0007669"/>
    <property type="project" value="InterPro"/>
</dbReference>
<keyword evidence="4" id="KW-1185">Reference proteome</keyword>
<feature type="signal peptide" evidence="1">
    <location>
        <begin position="1"/>
        <end position="19"/>
    </location>
</feature>
<comment type="caution">
    <text evidence="3">The sequence shown here is derived from an EMBL/GenBank/DDBJ whole genome shotgun (WGS) entry which is preliminary data.</text>
</comment>
<dbReference type="GO" id="GO:0016491">
    <property type="term" value="F:oxidoreductase activity"/>
    <property type="evidence" value="ECO:0007669"/>
    <property type="project" value="InterPro"/>
</dbReference>
<feature type="domain" description="Thioredoxin" evidence="2">
    <location>
        <begin position="354"/>
        <end position="501"/>
    </location>
</feature>
<gene>
    <name evidence="3" type="ORF">DDR33_23625</name>
</gene>
<protein>
    <recommendedName>
        <fullName evidence="2">Thioredoxin domain-containing protein</fullName>
    </recommendedName>
</protein>
<dbReference type="PROSITE" id="PS51352">
    <property type="entry name" value="THIOREDOXIN_2"/>
    <property type="match status" value="1"/>
</dbReference>
<dbReference type="SUPFAM" id="SSF52833">
    <property type="entry name" value="Thioredoxin-like"/>
    <property type="match status" value="1"/>
</dbReference>
<keyword evidence="1" id="KW-0732">Signal</keyword>
<evidence type="ECO:0000313" key="4">
    <source>
        <dbReference type="Proteomes" id="UP000245647"/>
    </source>
</evidence>
<accession>A0A2U2P9X4</accession>
<dbReference type="Proteomes" id="UP000245647">
    <property type="component" value="Unassembled WGS sequence"/>
</dbReference>
<evidence type="ECO:0000259" key="2">
    <source>
        <dbReference type="PROSITE" id="PS51352"/>
    </source>
</evidence>
<dbReference type="PANTHER" id="PTHR42852">
    <property type="entry name" value="THIOL:DISULFIDE INTERCHANGE PROTEIN DSBE"/>
    <property type="match status" value="1"/>
</dbReference>
<reference evidence="3 4" key="1">
    <citation type="submission" date="2018-04" db="EMBL/GenBank/DDBJ databases">
        <title>Pedobacter chongqingensis sp. nov., isolated from a rottenly hemp rope.</title>
        <authorList>
            <person name="Cai Y."/>
        </authorList>
    </citation>
    <scope>NUCLEOTIDE SEQUENCE [LARGE SCALE GENOMIC DNA]</scope>
    <source>
        <strain evidence="3 4">FJ4-8</strain>
    </source>
</reference>
<dbReference type="Gene3D" id="3.40.30.10">
    <property type="entry name" value="Glutaredoxin"/>
    <property type="match status" value="1"/>
</dbReference>
<dbReference type="CDD" id="cd02966">
    <property type="entry name" value="TlpA_like_family"/>
    <property type="match status" value="1"/>
</dbReference>
<sequence>MKLVKLAVAVFFLPLLVQAQQSHYAASVRVVVQDSVFLEEGEIEFKLYPDGIHTDLTAETKPVTHRISRAAEQMEVPLSAALSYVRITCRFKGQELAVGMALKPFNYDNNLFILRDGDNITLFLNRDTVAFGGRGSEKYACSLELSRHMDIAAAHRVEEENDLKKGLYSSYLAACARHQDSLYQVRKKVLDRYRPLIERDVFPLLQADIWGDYNRALLSRMFAGTSRVVKPYGPGHHDAVKEAYREYESGFNGRFLPDSILARSFKYADFLFWKEYAAEQVFNPREQAGNAPSPFLYRYHAIQKHYSGIIRDKVSLLNFYFSKSTRRDLDLVREEAVAQTGHEPYKRELLRFIESRTGQAYAFELPDKEGKIHKLSDFKGKLIVMDFWYTGCINCVELAEKLKPIVREFKSNPGIVFLSVSIDGGKNRQVWLRSLELERYSSPDEINLLAQGKDAEIIKHYNIQGYPTLLVISKEGRVITLRPPDPRTDSQGFVRFLKTNL</sequence>
<name>A0A2U2P9X4_9SPHI</name>
<dbReference type="RefSeq" id="WP_109418272.1">
    <property type="nucleotide sequence ID" value="NZ_QEAS01000031.1"/>
</dbReference>
<dbReference type="EMBL" id="QEAS01000031">
    <property type="protein sequence ID" value="PWG78198.1"/>
    <property type="molecule type" value="Genomic_DNA"/>
</dbReference>
<evidence type="ECO:0000313" key="3">
    <source>
        <dbReference type="EMBL" id="PWG78198.1"/>
    </source>
</evidence>
<dbReference type="AlphaFoldDB" id="A0A2U2P9X4"/>